<dbReference type="EMBL" id="BMZB01000001">
    <property type="protein sequence ID" value="GGZ19595.1"/>
    <property type="molecule type" value="Genomic_DNA"/>
</dbReference>
<dbReference type="PROSITE" id="PS50987">
    <property type="entry name" value="HTH_ARSR_2"/>
    <property type="match status" value="1"/>
</dbReference>
<gene>
    <name evidence="5" type="ORF">GCM10011273_00060</name>
</gene>
<dbReference type="SMART" id="SM00418">
    <property type="entry name" value="HTH_ARSR"/>
    <property type="match status" value="1"/>
</dbReference>
<comment type="caution">
    <text evidence="5">The sequence shown here is derived from an EMBL/GenBank/DDBJ whole genome shotgun (WGS) entry which is preliminary data.</text>
</comment>
<dbReference type="SUPFAM" id="SSF46785">
    <property type="entry name" value="Winged helix' DNA-binding domain"/>
    <property type="match status" value="1"/>
</dbReference>
<dbReference type="GO" id="GO:0003700">
    <property type="term" value="F:DNA-binding transcription factor activity"/>
    <property type="evidence" value="ECO:0007669"/>
    <property type="project" value="InterPro"/>
</dbReference>
<dbReference type="PANTHER" id="PTHR43132:SF2">
    <property type="entry name" value="ARSENICAL RESISTANCE OPERON REPRESSOR ARSR-RELATED"/>
    <property type="match status" value="1"/>
</dbReference>
<keyword evidence="6" id="KW-1185">Reference proteome</keyword>
<evidence type="ECO:0000313" key="5">
    <source>
        <dbReference type="EMBL" id="GGZ19595.1"/>
    </source>
</evidence>
<dbReference type="Proteomes" id="UP000662572">
    <property type="component" value="Unassembled WGS sequence"/>
</dbReference>
<feature type="domain" description="HTH arsR-type" evidence="4">
    <location>
        <begin position="1"/>
        <end position="95"/>
    </location>
</feature>
<dbReference type="InterPro" id="IPR036388">
    <property type="entry name" value="WH-like_DNA-bd_sf"/>
</dbReference>
<dbReference type="Gene3D" id="1.10.10.10">
    <property type="entry name" value="Winged helix-like DNA-binding domain superfamily/Winged helix DNA-binding domain"/>
    <property type="match status" value="1"/>
</dbReference>
<evidence type="ECO:0000259" key="4">
    <source>
        <dbReference type="PROSITE" id="PS50987"/>
    </source>
</evidence>
<dbReference type="InterPro" id="IPR011991">
    <property type="entry name" value="ArsR-like_HTH"/>
</dbReference>
<reference evidence="5" key="2">
    <citation type="submission" date="2020-09" db="EMBL/GenBank/DDBJ databases">
        <authorList>
            <person name="Sun Q."/>
            <person name="Kim S."/>
        </authorList>
    </citation>
    <scope>NUCLEOTIDE SEQUENCE</scope>
    <source>
        <strain evidence="5">KCTC 32296</strain>
    </source>
</reference>
<dbReference type="RefSeq" id="WP_189484343.1">
    <property type="nucleotide sequence ID" value="NZ_BMZB01000001.1"/>
</dbReference>
<protein>
    <submittedName>
        <fullName evidence="5">Transcriptional regulator</fullName>
    </submittedName>
</protein>
<evidence type="ECO:0000256" key="1">
    <source>
        <dbReference type="ARBA" id="ARBA00023015"/>
    </source>
</evidence>
<dbReference type="InterPro" id="IPR051011">
    <property type="entry name" value="Metal_resp_trans_reg"/>
</dbReference>
<dbReference type="InterPro" id="IPR036390">
    <property type="entry name" value="WH_DNA-bd_sf"/>
</dbReference>
<dbReference type="GO" id="GO:0003677">
    <property type="term" value="F:DNA binding"/>
    <property type="evidence" value="ECO:0007669"/>
    <property type="project" value="UniProtKB-KW"/>
</dbReference>
<dbReference type="CDD" id="cd00090">
    <property type="entry name" value="HTH_ARSR"/>
    <property type="match status" value="1"/>
</dbReference>
<dbReference type="InterPro" id="IPR001845">
    <property type="entry name" value="HTH_ArsR_DNA-bd_dom"/>
</dbReference>
<keyword evidence="3" id="KW-0804">Transcription</keyword>
<proteinExistence type="predicted"/>
<dbReference type="PANTHER" id="PTHR43132">
    <property type="entry name" value="ARSENICAL RESISTANCE OPERON REPRESSOR ARSR-RELATED"/>
    <property type="match status" value="1"/>
</dbReference>
<keyword evidence="2" id="KW-0238">DNA-binding</keyword>
<keyword evidence="1" id="KW-0805">Transcription regulation</keyword>
<accession>A0A918PQE9</accession>
<reference evidence="5" key="1">
    <citation type="journal article" date="2014" name="Int. J. Syst. Evol. Microbiol.">
        <title>Complete genome sequence of Corynebacterium casei LMG S-19264T (=DSM 44701T), isolated from a smear-ripened cheese.</title>
        <authorList>
            <consortium name="US DOE Joint Genome Institute (JGI-PGF)"/>
            <person name="Walter F."/>
            <person name="Albersmeier A."/>
            <person name="Kalinowski J."/>
            <person name="Ruckert C."/>
        </authorList>
    </citation>
    <scope>NUCLEOTIDE SEQUENCE</scope>
    <source>
        <strain evidence="5">KCTC 32296</strain>
    </source>
</reference>
<evidence type="ECO:0000313" key="6">
    <source>
        <dbReference type="Proteomes" id="UP000662572"/>
    </source>
</evidence>
<dbReference type="AlphaFoldDB" id="A0A918PQE9"/>
<name>A0A918PQE9_9CAUL</name>
<evidence type="ECO:0000256" key="2">
    <source>
        <dbReference type="ARBA" id="ARBA00023125"/>
    </source>
</evidence>
<organism evidence="5 6">
    <name type="scientific">Asticcacaulis endophyticus</name>
    <dbReference type="NCBI Taxonomy" id="1395890"/>
    <lineage>
        <taxon>Bacteria</taxon>
        <taxon>Pseudomonadati</taxon>
        <taxon>Pseudomonadota</taxon>
        <taxon>Alphaproteobacteria</taxon>
        <taxon>Caulobacterales</taxon>
        <taxon>Caulobacteraceae</taxon>
        <taxon>Asticcacaulis</taxon>
    </lineage>
</organism>
<dbReference type="Pfam" id="PF12840">
    <property type="entry name" value="HTH_20"/>
    <property type="match status" value="1"/>
</dbReference>
<sequence length="110" mass="11626">MNTDDAVVNLFALAHPGRLAMYQVIVAAGPGGIAAGQVARAVNMPANTASTHLSIMTGAGLLSAHREGRSIIYSADMAHFSQMIGFLLKDCAQGRPEAYESLRAWLKQNA</sequence>
<evidence type="ECO:0000256" key="3">
    <source>
        <dbReference type="ARBA" id="ARBA00023163"/>
    </source>
</evidence>